<evidence type="ECO:0000256" key="10">
    <source>
        <dbReference type="ARBA" id="ARBA00022843"/>
    </source>
</evidence>
<feature type="signal peptide" evidence="15">
    <location>
        <begin position="1"/>
        <end position="16"/>
    </location>
</feature>
<keyword evidence="17" id="KW-1185">Reference proteome</keyword>
<keyword evidence="11" id="KW-1133">Transmembrane helix</keyword>
<evidence type="ECO:0000256" key="14">
    <source>
        <dbReference type="ARBA" id="ARBA00031791"/>
    </source>
</evidence>
<gene>
    <name evidence="16" type="ORF">HF521_006219</name>
</gene>
<sequence>MKSWLVFAFFICVCSGDSCLNPVITPSTYTTNDAVISSESVFIVELNLSCANGLQGIALYADVNGRQFPVTRGQDVGKYQVSWSLPHKQAGSGTYQVKFFDEESYSALRKAQRNNEDVDTIKPLFSVNVDHRGAWNGPWVSTEILAAVLGILVYYFAFSAKGTIQA</sequence>
<accession>A0A8T0AWP1</accession>
<comment type="subcellular location">
    <subcellularLocation>
        <location evidence="2">Endoplasmic reticulum membrane</location>
        <topology evidence="2">Single-pass type I membrane protein</topology>
    </subcellularLocation>
</comment>
<evidence type="ECO:0000256" key="13">
    <source>
        <dbReference type="ARBA" id="ARBA00023157"/>
    </source>
</evidence>
<keyword evidence="13" id="KW-1015">Disulfide bond</keyword>
<evidence type="ECO:0000256" key="15">
    <source>
        <dbReference type="SAM" id="SignalP"/>
    </source>
</evidence>
<evidence type="ECO:0000256" key="9">
    <source>
        <dbReference type="ARBA" id="ARBA00022824"/>
    </source>
</evidence>
<keyword evidence="8 15" id="KW-0732">Signal</keyword>
<keyword evidence="6" id="KW-1017">Isopeptide bond</keyword>
<comment type="subunit">
    <text evidence="4">Heterotetramer of TRAP-alpha, TRAP-beta, TRAP-delta and TRAP-gamma.</text>
</comment>
<dbReference type="Pfam" id="PF05404">
    <property type="entry name" value="TRAP-delta"/>
    <property type="match status" value="1"/>
</dbReference>
<keyword evidence="12" id="KW-0472">Membrane</keyword>
<dbReference type="OrthoDB" id="10055808at2759"/>
<dbReference type="PANTHER" id="PTHR12731:SF1">
    <property type="entry name" value="TRANSLOCON-ASSOCIATED PROTEIN SUBUNIT DELTA"/>
    <property type="match status" value="1"/>
</dbReference>
<evidence type="ECO:0000313" key="16">
    <source>
        <dbReference type="EMBL" id="KAF7696125.1"/>
    </source>
</evidence>
<evidence type="ECO:0000256" key="6">
    <source>
        <dbReference type="ARBA" id="ARBA00022499"/>
    </source>
</evidence>
<evidence type="ECO:0000256" key="5">
    <source>
        <dbReference type="ARBA" id="ARBA00014387"/>
    </source>
</evidence>
<evidence type="ECO:0000256" key="1">
    <source>
        <dbReference type="ARBA" id="ARBA00002838"/>
    </source>
</evidence>
<keyword evidence="10" id="KW-0832">Ubl conjugation</keyword>
<keyword evidence="7" id="KW-0812">Transmembrane</keyword>
<dbReference type="InterPro" id="IPR008855">
    <property type="entry name" value="TRAP-delta"/>
</dbReference>
<evidence type="ECO:0000256" key="12">
    <source>
        <dbReference type="ARBA" id="ARBA00023136"/>
    </source>
</evidence>
<evidence type="ECO:0000256" key="2">
    <source>
        <dbReference type="ARBA" id="ARBA00004115"/>
    </source>
</evidence>
<comment type="caution">
    <text evidence="16">The sequence shown here is derived from an EMBL/GenBank/DDBJ whole genome shotgun (WGS) entry which is preliminary data.</text>
</comment>
<dbReference type="AlphaFoldDB" id="A0A8T0AWP1"/>
<dbReference type="EMBL" id="JABFDY010000016">
    <property type="protein sequence ID" value="KAF7696125.1"/>
    <property type="molecule type" value="Genomic_DNA"/>
</dbReference>
<organism evidence="16 17">
    <name type="scientific">Silurus meridionalis</name>
    <name type="common">Southern catfish</name>
    <name type="synonym">Silurus soldatovi meridionalis</name>
    <dbReference type="NCBI Taxonomy" id="175797"/>
    <lineage>
        <taxon>Eukaryota</taxon>
        <taxon>Metazoa</taxon>
        <taxon>Chordata</taxon>
        <taxon>Craniata</taxon>
        <taxon>Vertebrata</taxon>
        <taxon>Euteleostomi</taxon>
        <taxon>Actinopterygii</taxon>
        <taxon>Neopterygii</taxon>
        <taxon>Teleostei</taxon>
        <taxon>Ostariophysi</taxon>
        <taxon>Siluriformes</taxon>
        <taxon>Siluridae</taxon>
        <taxon>Silurus</taxon>
    </lineage>
</organism>
<proteinExistence type="inferred from homology"/>
<protein>
    <recommendedName>
        <fullName evidence="5">Translocon-associated protein subunit delta</fullName>
    </recommendedName>
    <alternativeName>
        <fullName evidence="14">Signal sequence receptor subunit delta</fullName>
    </alternativeName>
</protein>
<evidence type="ECO:0000256" key="3">
    <source>
        <dbReference type="ARBA" id="ARBA00009294"/>
    </source>
</evidence>
<evidence type="ECO:0000256" key="11">
    <source>
        <dbReference type="ARBA" id="ARBA00022989"/>
    </source>
</evidence>
<reference evidence="16" key="1">
    <citation type="submission" date="2020-08" db="EMBL/GenBank/DDBJ databases">
        <title>Chromosome-level assembly of Southern catfish (Silurus meridionalis) provides insights into visual adaptation to the nocturnal and benthic lifestyles.</title>
        <authorList>
            <person name="Zhang Y."/>
            <person name="Wang D."/>
            <person name="Peng Z."/>
        </authorList>
    </citation>
    <scope>NUCLEOTIDE SEQUENCE</scope>
    <source>
        <strain evidence="16">SWU-2019-XX</strain>
        <tissue evidence="16">Muscle</tissue>
    </source>
</reference>
<evidence type="ECO:0000313" key="17">
    <source>
        <dbReference type="Proteomes" id="UP000606274"/>
    </source>
</evidence>
<evidence type="ECO:0000256" key="8">
    <source>
        <dbReference type="ARBA" id="ARBA00022729"/>
    </source>
</evidence>
<name>A0A8T0AWP1_SILME</name>
<dbReference type="Proteomes" id="UP000606274">
    <property type="component" value="Unassembled WGS sequence"/>
</dbReference>
<dbReference type="PANTHER" id="PTHR12731">
    <property type="entry name" value="TRANSLOCON-ASSOCIATED PROTEIN, DELTA SUBUNIT"/>
    <property type="match status" value="1"/>
</dbReference>
<keyword evidence="9" id="KW-0256">Endoplasmic reticulum</keyword>
<evidence type="ECO:0000256" key="7">
    <source>
        <dbReference type="ARBA" id="ARBA00022692"/>
    </source>
</evidence>
<comment type="similarity">
    <text evidence="3">Belongs to the TRAP-delta family.</text>
</comment>
<feature type="chain" id="PRO_5035839227" description="Translocon-associated protein subunit delta" evidence="15">
    <location>
        <begin position="17"/>
        <end position="166"/>
    </location>
</feature>
<dbReference type="GO" id="GO:0005789">
    <property type="term" value="C:endoplasmic reticulum membrane"/>
    <property type="evidence" value="ECO:0007669"/>
    <property type="project" value="UniProtKB-SubCell"/>
</dbReference>
<evidence type="ECO:0000256" key="4">
    <source>
        <dbReference type="ARBA" id="ARBA00011819"/>
    </source>
</evidence>
<comment type="function">
    <text evidence="1">TRAP proteins are part of a complex whose function is to bind calcium to the ER membrane and thereby regulate the retention of ER resident proteins.</text>
</comment>